<organism evidence="2 3">
    <name type="scientific">Dehalococcoides mccartyi</name>
    <dbReference type="NCBI Taxonomy" id="61435"/>
    <lineage>
        <taxon>Bacteria</taxon>
        <taxon>Bacillati</taxon>
        <taxon>Chloroflexota</taxon>
        <taxon>Dehalococcoidia</taxon>
        <taxon>Dehalococcoidales</taxon>
        <taxon>Dehalococcoidaceae</taxon>
        <taxon>Dehalococcoides</taxon>
    </lineage>
</organism>
<gene>
    <name evidence="2" type="ORF">Dm11a5_1367</name>
</gene>
<dbReference type="AlphaFoldDB" id="A0A142VBI8"/>
<dbReference type="RefSeq" id="WP_015407298.1">
    <property type="nucleotide sequence ID" value="NZ_CP011127.1"/>
</dbReference>
<keyword evidence="1" id="KW-1133">Transmembrane helix</keyword>
<evidence type="ECO:0000256" key="1">
    <source>
        <dbReference type="SAM" id="Phobius"/>
    </source>
</evidence>
<protein>
    <submittedName>
        <fullName evidence="2">Uncharacterized protein</fullName>
    </submittedName>
</protein>
<dbReference type="EMBL" id="CP011127">
    <property type="protein sequence ID" value="AMU87193.1"/>
    <property type="molecule type" value="Genomic_DNA"/>
</dbReference>
<keyword evidence="1" id="KW-0472">Membrane</keyword>
<accession>A0A142VBI8</accession>
<dbReference type="Proteomes" id="UP000076394">
    <property type="component" value="Chromosome"/>
</dbReference>
<reference evidence="2 3" key="1">
    <citation type="submission" date="2015-03" db="EMBL/GenBank/DDBJ databases">
        <title>Genomic characterization of Dehalococcoides mccartyi strain 11a5, an unusal plasmid-containing chloroethene dechlorinator.</title>
        <authorList>
            <person name="Zhao S."/>
            <person name="Ding C."/>
            <person name="He J."/>
        </authorList>
    </citation>
    <scope>NUCLEOTIDE SEQUENCE [LARGE SCALE GENOMIC DNA]</scope>
    <source>
        <strain evidence="2 3">11a5</strain>
    </source>
</reference>
<name>A0A142VBI8_9CHLR</name>
<evidence type="ECO:0000313" key="3">
    <source>
        <dbReference type="Proteomes" id="UP000076394"/>
    </source>
</evidence>
<keyword evidence="1" id="KW-0812">Transmembrane</keyword>
<proteinExistence type="predicted"/>
<feature type="transmembrane region" description="Helical" evidence="1">
    <location>
        <begin position="40"/>
        <end position="61"/>
    </location>
</feature>
<evidence type="ECO:0000313" key="2">
    <source>
        <dbReference type="EMBL" id="AMU87193.1"/>
    </source>
</evidence>
<dbReference type="PATRIC" id="fig|61435.8.peg.1359"/>
<sequence>MKLGFSLTIIGLILFATSYSASGMDLSEFGLRIGPLEYHILQWIMILGGGLFILGLVRIMAKSIERNNSKIK</sequence>